<keyword evidence="2" id="KW-0812">Transmembrane</keyword>
<keyword evidence="4" id="KW-1185">Reference proteome</keyword>
<keyword evidence="2" id="KW-1133">Transmembrane helix</keyword>
<gene>
    <name evidence="3" type="ORF">MTR67_050992</name>
</gene>
<organism evidence="3 4">
    <name type="scientific">Solanum verrucosum</name>
    <dbReference type="NCBI Taxonomy" id="315347"/>
    <lineage>
        <taxon>Eukaryota</taxon>
        <taxon>Viridiplantae</taxon>
        <taxon>Streptophyta</taxon>
        <taxon>Embryophyta</taxon>
        <taxon>Tracheophyta</taxon>
        <taxon>Spermatophyta</taxon>
        <taxon>Magnoliopsida</taxon>
        <taxon>eudicotyledons</taxon>
        <taxon>Gunneridae</taxon>
        <taxon>Pentapetalae</taxon>
        <taxon>asterids</taxon>
        <taxon>lamiids</taxon>
        <taxon>Solanales</taxon>
        <taxon>Solanaceae</taxon>
        <taxon>Solanoideae</taxon>
        <taxon>Solaneae</taxon>
        <taxon>Solanum</taxon>
    </lineage>
</organism>
<evidence type="ECO:0000313" key="4">
    <source>
        <dbReference type="Proteomes" id="UP001234989"/>
    </source>
</evidence>
<dbReference type="SMR" id="A0AAF0V3G7"/>
<dbReference type="Proteomes" id="UP001234989">
    <property type="component" value="Chromosome 12"/>
</dbReference>
<evidence type="ECO:0000256" key="2">
    <source>
        <dbReference type="SAM" id="Phobius"/>
    </source>
</evidence>
<feature type="compositionally biased region" description="Low complexity" evidence="1">
    <location>
        <begin position="59"/>
        <end position="72"/>
    </location>
</feature>
<sequence>MVCVSIIFGCKHSSSRSLIISALIIIGSLIGLKILCYFLCQLRKRRQSHSNHSDSGAGSESQLQPQQSQQQS</sequence>
<dbReference type="EMBL" id="CP133623">
    <property type="protein sequence ID" value="WMV57607.1"/>
    <property type="molecule type" value="Genomic_DNA"/>
</dbReference>
<reference evidence="3" key="1">
    <citation type="submission" date="2023-08" db="EMBL/GenBank/DDBJ databases">
        <title>A de novo genome assembly of Solanum verrucosum Schlechtendal, a Mexican diploid species geographically isolated from the other diploid A-genome species in potato relatives.</title>
        <authorList>
            <person name="Hosaka K."/>
        </authorList>
    </citation>
    <scope>NUCLEOTIDE SEQUENCE</scope>
    <source>
        <tissue evidence="3">Young leaves</tissue>
    </source>
</reference>
<dbReference type="AlphaFoldDB" id="A0AAF0V3G7"/>
<accession>A0AAF0V3G7</accession>
<evidence type="ECO:0000313" key="3">
    <source>
        <dbReference type="EMBL" id="WMV57607.1"/>
    </source>
</evidence>
<feature type="region of interest" description="Disordered" evidence="1">
    <location>
        <begin position="49"/>
        <end position="72"/>
    </location>
</feature>
<feature type="transmembrane region" description="Helical" evidence="2">
    <location>
        <begin position="18"/>
        <end position="40"/>
    </location>
</feature>
<protein>
    <submittedName>
        <fullName evidence="3">Uncharacterized protein</fullName>
    </submittedName>
</protein>
<proteinExistence type="predicted"/>
<keyword evidence="2" id="KW-0472">Membrane</keyword>
<evidence type="ECO:0000256" key="1">
    <source>
        <dbReference type="SAM" id="MobiDB-lite"/>
    </source>
</evidence>
<name>A0AAF0V3G7_SOLVR</name>